<evidence type="ECO:0000313" key="4">
    <source>
        <dbReference type="EMBL" id="KIG14366.1"/>
    </source>
</evidence>
<comment type="subcellular location">
    <subcellularLocation>
        <location evidence="1">Cell envelope</location>
    </subcellularLocation>
</comment>
<proteinExistence type="predicted"/>
<organism evidence="4 5">
    <name type="scientific">Enhygromyxa salina</name>
    <dbReference type="NCBI Taxonomy" id="215803"/>
    <lineage>
        <taxon>Bacteria</taxon>
        <taxon>Pseudomonadati</taxon>
        <taxon>Myxococcota</taxon>
        <taxon>Polyangia</taxon>
        <taxon>Nannocystales</taxon>
        <taxon>Nannocystaceae</taxon>
        <taxon>Enhygromyxa</taxon>
    </lineage>
</organism>
<dbReference type="InterPro" id="IPR018976">
    <property type="entry name" value="Imelysin-like"/>
</dbReference>
<dbReference type="Pfam" id="PF09375">
    <property type="entry name" value="Peptidase_M75"/>
    <property type="match status" value="1"/>
</dbReference>
<feature type="domain" description="Imelysin-like" evidence="3">
    <location>
        <begin position="41"/>
        <end position="333"/>
    </location>
</feature>
<evidence type="ECO:0000256" key="2">
    <source>
        <dbReference type="ARBA" id="ARBA00022729"/>
    </source>
</evidence>
<name>A0A0C2CT72_9BACT</name>
<comment type="caution">
    <text evidence="4">The sequence shown here is derived from an EMBL/GenBank/DDBJ whole genome shotgun (WGS) entry which is preliminary data.</text>
</comment>
<sequence length="356" mass="36820">MVAGLLALGSVALGVLVACPTDQEPDRRAEVITSLIEDQLVPTLADARQRGAALDGAATELCAAPDAASLTAAQDAWWQLRAPWKQLLAVPLGPIVDDGFDTAIDFWPVRPASVDGGVAAGVTSQAELDLLGVASKGMPAIEYLLFDPLAGDEAVLAALTSDQGPARCAYLELLASDVALRLAELDDAWRSQYTTTLVGDAYPDVASAIDAIVNALISGLHDIDDMKLAKPLGLTSASGADPELVESRLSDRSLSDALDGLAGFEAAYLGADDGASGLTILVAQRSPDVDAKIREELEQAKLALAAVPEPLRLSISSDAAAVEQAQVAVERLRISMTADVASLLGVTVSLSDNDGD</sequence>
<evidence type="ECO:0000313" key="5">
    <source>
        <dbReference type="Proteomes" id="UP000031599"/>
    </source>
</evidence>
<dbReference type="InterPro" id="IPR034984">
    <property type="entry name" value="Imelysin-like_IPPA"/>
</dbReference>
<evidence type="ECO:0000256" key="1">
    <source>
        <dbReference type="ARBA" id="ARBA00004196"/>
    </source>
</evidence>
<dbReference type="GO" id="GO:0030313">
    <property type="term" value="C:cell envelope"/>
    <property type="evidence" value="ECO:0007669"/>
    <property type="project" value="UniProtKB-SubCell"/>
</dbReference>
<gene>
    <name evidence="4" type="ORF">DB30_06841</name>
</gene>
<dbReference type="AlphaFoldDB" id="A0A0C2CT72"/>
<evidence type="ECO:0000259" key="3">
    <source>
        <dbReference type="Pfam" id="PF09375"/>
    </source>
</evidence>
<accession>A0A0C2CT72</accession>
<reference evidence="4 5" key="1">
    <citation type="submission" date="2014-12" db="EMBL/GenBank/DDBJ databases">
        <title>Genome assembly of Enhygromyxa salina DSM 15201.</title>
        <authorList>
            <person name="Sharma G."/>
            <person name="Subramanian S."/>
        </authorList>
    </citation>
    <scope>NUCLEOTIDE SEQUENCE [LARGE SCALE GENOMIC DNA]</scope>
    <source>
        <strain evidence="4 5">DSM 15201</strain>
    </source>
</reference>
<dbReference type="EMBL" id="JMCC02000074">
    <property type="protein sequence ID" value="KIG14366.1"/>
    <property type="molecule type" value="Genomic_DNA"/>
</dbReference>
<dbReference type="Gene3D" id="1.20.1420.20">
    <property type="entry name" value="M75 peptidase, HXXE motif"/>
    <property type="match status" value="1"/>
</dbReference>
<dbReference type="CDD" id="cd14659">
    <property type="entry name" value="Imelysin-like_IPPA"/>
    <property type="match status" value="1"/>
</dbReference>
<dbReference type="InterPro" id="IPR038352">
    <property type="entry name" value="Imelysin_sf"/>
</dbReference>
<keyword evidence="2" id="KW-0732">Signal</keyword>
<protein>
    <submittedName>
        <fullName evidence="4">Iron-regulated protein A</fullName>
    </submittedName>
</protein>
<dbReference type="Proteomes" id="UP000031599">
    <property type="component" value="Unassembled WGS sequence"/>
</dbReference>